<sequence>MSLFLVRLIVICVIVGGGRAAFAGDPSPLEKQQHAISLMRVKGHDLKVWESVAGTYCELELFEPGAEELAAVAYLPRLVELEIHGGKLTPRSVRQMGKLEHLTRLSLEDCQFPAGNLAFLKHLTSLERLYFCQCKFEGASLSELGSLDRLYYVRISDCVLEDSGNLVFPADMQRLTRLYVYDTFVNQWSFQQLVGSNYLTSLKFQDAKITDEYLRYAAPGENLERLRVYHQITHTAGEQFKQKFPEVRFYY</sequence>
<proteinExistence type="predicted"/>
<dbReference type="RefSeq" id="WP_105353966.1">
    <property type="nucleotide sequence ID" value="NZ_PUIA01000037.1"/>
</dbReference>
<evidence type="ECO:0000313" key="2">
    <source>
        <dbReference type="Proteomes" id="UP000240009"/>
    </source>
</evidence>
<name>A0A2S8FGH3_9BACT</name>
<evidence type="ECO:0008006" key="3">
    <source>
        <dbReference type="Google" id="ProtNLM"/>
    </source>
</evidence>
<dbReference type="InterPro" id="IPR032675">
    <property type="entry name" value="LRR_dom_sf"/>
</dbReference>
<dbReference type="EMBL" id="PUIA01000037">
    <property type="protein sequence ID" value="PQO31278.1"/>
    <property type="molecule type" value="Genomic_DNA"/>
</dbReference>
<organism evidence="1 2">
    <name type="scientific">Blastopirellula marina</name>
    <dbReference type="NCBI Taxonomy" id="124"/>
    <lineage>
        <taxon>Bacteria</taxon>
        <taxon>Pseudomonadati</taxon>
        <taxon>Planctomycetota</taxon>
        <taxon>Planctomycetia</taxon>
        <taxon>Pirellulales</taxon>
        <taxon>Pirellulaceae</taxon>
        <taxon>Blastopirellula</taxon>
    </lineage>
</organism>
<dbReference type="Proteomes" id="UP000240009">
    <property type="component" value="Unassembled WGS sequence"/>
</dbReference>
<accession>A0A2S8FGH3</accession>
<gene>
    <name evidence="1" type="ORF">C5Y96_13110</name>
</gene>
<protein>
    <recommendedName>
        <fullName evidence="3">Leucine-rich repeat domain-containing protein</fullName>
    </recommendedName>
</protein>
<comment type="caution">
    <text evidence="1">The sequence shown here is derived from an EMBL/GenBank/DDBJ whole genome shotgun (WGS) entry which is preliminary data.</text>
</comment>
<dbReference type="OrthoDB" id="249339at2"/>
<evidence type="ECO:0000313" key="1">
    <source>
        <dbReference type="EMBL" id="PQO31278.1"/>
    </source>
</evidence>
<dbReference type="AlphaFoldDB" id="A0A2S8FGH3"/>
<dbReference type="SUPFAM" id="SSF52047">
    <property type="entry name" value="RNI-like"/>
    <property type="match status" value="1"/>
</dbReference>
<reference evidence="1 2" key="1">
    <citation type="submission" date="2018-02" db="EMBL/GenBank/DDBJ databases">
        <title>Comparative genomes isolates from brazilian mangrove.</title>
        <authorList>
            <person name="Araujo J.E."/>
            <person name="Taketani R.G."/>
            <person name="Silva M.C.P."/>
            <person name="Loureco M.V."/>
            <person name="Andreote F.D."/>
        </authorList>
    </citation>
    <scope>NUCLEOTIDE SEQUENCE [LARGE SCALE GENOMIC DNA]</scope>
    <source>
        <strain evidence="1 2">HEX-2 MGV</strain>
    </source>
</reference>
<dbReference type="Gene3D" id="3.80.10.10">
    <property type="entry name" value="Ribonuclease Inhibitor"/>
    <property type="match status" value="1"/>
</dbReference>